<dbReference type="SUPFAM" id="SSF46785">
    <property type="entry name" value="Winged helix' DNA-binding domain"/>
    <property type="match status" value="1"/>
</dbReference>
<feature type="domain" description="Transcription regulator PadR N-terminal" evidence="1">
    <location>
        <begin position="20"/>
        <end position="87"/>
    </location>
</feature>
<proteinExistence type="predicted"/>
<dbReference type="InterPro" id="IPR005149">
    <property type="entry name" value="Tscrpt_reg_PadR_N"/>
</dbReference>
<keyword evidence="3" id="KW-1185">Reference proteome</keyword>
<dbReference type="OrthoDB" id="122286at2"/>
<accession>A0A3G8ZU21</accession>
<dbReference type="AlphaFoldDB" id="A0A3G8ZU21"/>
<name>A0A3G8ZU21_9ACTN</name>
<dbReference type="Proteomes" id="UP000268084">
    <property type="component" value="Chromosome"/>
</dbReference>
<dbReference type="InterPro" id="IPR036390">
    <property type="entry name" value="WH_DNA-bd_sf"/>
</dbReference>
<dbReference type="PANTHER" id="PTHR33169">
    <property type="entry name" value="PADR-FAMILY TRANSCRIPTIONAL REGULATOR"/>
    <property type="match status" value="1"/>
</dbReference>
<dbReference type="PANTHER" id="PTHR33169:SF14">
    <property type="entry name" value="TRANSCRIPTIONAL REGULATOR RV3488"/>
    <property type="match status" value="1"/>
</dbReference>
<sequence>MVPGLPVSAQMRKGVLEYCVLACMISGPTYGLAIAKRLAVHPDLLTSEGTLYPLLSRLRKQGLVETTWQESPTGPPRRYYSLTAQGLTSVAGFAAGWGPFSKAVSDVLREAM</sequence>
<evidence type="ECO:0000259" key="1">
    <source>
        <dbReference type="Pfam" id="PF03551"/>
    </source>
</evidence>
<organism evidence="2 3">
    <name type="scientific">Nakamurella antarctica</name>
    <dbReference type="NCBI Taxonomy" id="1902245"/>
    <lineage>
        <taxon>Bacteria</taxon>
        <taxon>Bacillati</taxon>
        <taxon>Actinomycetota</taxon>
        <taxon>Actinomycetes</taxon>
        <taxon>Nakamurellales</taxon>
        <taxon>Nakamurellaceae</taxon>
        <taxon>Nakamurella</taxon>
    </lineage>
</organism>
<dbReference type="Gene3D" id="1.10.10.10">
    <property type="entry name" value="Winged helix-like DNA-binding domain superfamily/Winged helix DNA-binding domain"/>
    <property type="match status" value="1"/>
</dbReference>
<gene>
    <name evidence="2" type="ORF">EH165_04410</name>
</gene>
<evidence type="ECO:0000313" key="3">
    <source>
        <dbReference type="Proteomes" id="UP000268084"/>
    </source>
</evidence>
<reference evidence="2 3" key="1">
    <citation type="submission" date="2018-11" db="EMBL/GenBank/DDBJ databases">
        <authorList>
            <person name="Da X."/>
        </authorList>
    </citation>
    <scope>NUCLEOTIDE SEQUENCE [LARGE SCALE GENOMIC DNA]</scope>
    <source>
        <strain evidence="2 3">S14-144</strain>
    </source>
</reference>
<evidence type="ECO:0000313" key="2">
    <source>
        <dbReference type="EMBL" id="AZI57516.1"/>
    </source>
</evidence>
<dbReference type="InterPro" id="IPR036388">
    <property type="entry name" value="WH-like_DNA-bd_sf"/>
</dbReference>
<protein>
    <submittedName>
        <fullName evidence="2">PadR family transcriptional regulator</fullName>
    </submittedName>
</protein>
<reference evidence="2 3" key="2">
    <citation type="submission" date="2018-12" db="EMBL/GenBank/DDBJ databases">
        <title>Nakamurella antarcticus sp. nov., isolated from Antarctica South Shetland Islands soil.</title>
        <authorList>
            <person name="Peng F."/>
        </authorList>
    </citation>
    <scope>NUCLEOTIDE SEQUENCE [LARGE SCALE GENOMIC DNA]</scope>
    <source>
        <strain evidence="2 3">S14-144</strain>
    </source>
</reference>
<dbReference type="EMBL" id="CP034170">
    <property type="protein sequence ID" value="AZI57516.1"/>
    <property type="molecule type" value="Genomic_DNA"/>
</dbReference>
<dbReference type="KEGG" id="nak:EH165_04410"/>
<dbReference type="InterPro" id="IPR052509">
    <property type="entry name" value="Metal_resp_DNA-bind_regulator"/>
</dbReference>
<dbReference type="Pfam" id="PF03551">
    <property type="entry name" value="PadR"/>
    <property type="match status" value="1"/>
</dbReference>